<dbReference type="Proteomes" id="UP000823388">
    <property type="component" value="Chromosome 2K"/>
</dbReference>
<dbReference type="AlphaFoldDB" id="A0A8T0WSA5"/>
<reference evidence="1" key="1">
    <citation type="submission" date="2020-05" db="EMBL/GenBank/DDBJ databases">
        <title>WGS assembly of Panicum virgatum.</title>
        <authorList>
            <person name="Lovell J.T."/>
            <person name="Jenkins J."/>
            <person name="Shu S."/>
            <person name="Juenger T.E."/>
            <person name="Schmutz J."/>
        </authorList>
    </citation>
    <scope>NUCLEOTIDE SEQUENCE</scope>
    <source>
        <strain evidence="1">AP13</strain>
    </source>
</reference>
<dbReference type="EMBL" id="CM029039">
    <property type="protein sequence ID" value="KAG2646069.1"/>
    <property type="molecule type" value="Genomic_DNA"/>
</dbReference>
<name>A0A8T0WSA5_PANVG</name>
<comment type="caution">
    <text evidence="1">The sequence shown here is derived from an EMBL/GenBank/DDBJ whole genome shotgun (WGS) entry which is preliminary data.</text>
</comment>
<protein>
    <submittedName>
        <fullName evidence="1">Uncharacterized protein</fullName>
    </submittedName>
</protein>
<evidence type="ECO:0000313" key="2">
    <source>
        <dbReference type="Proteomes" id="UP000823388"/>
    </source>
</evidence>
<organism evidence="1 2">
    <name type="scientific">Panicum virgatum</name>
    <name type="common">Blackwell switchgrass</name>
    <dbReference type="NCBI Taxonomy" id="38727"/>
    <lineage>
        <taxon>Eukaryota</taxon>
        <taxon>Viridiplantae</taxon>
        <taxon>Streptophyta</taxon>
        <taxon>Embryophyta</taxon>
        <taxon>Tracheophyta</taxon>
        <taxon>Spermatophyta</taxon>
        <taxon>Magnoliopsida</taxon>
        <taxon>Liliopsida</taxon>
        <taxon>Poales</taxon>
        <taxon>Poaceae</taxon>
        <taxon>PACMAD clade</taxon>
        <taxon>Panicoideae</taxon>
        <taxon>Panicodae</taxon>
        <taxon>Paniceae</taxon>
        <taxon>Panicinae</taxon>
        <taxon>Panicum</taxon>
        <taxon>Panicum sect. Hiantes</taxon>
    </lineage>
</organism>
<proteinExistence type="predicted"/>
<sequence length="101" mass="11845">MPIPHTFKCSEPTLYYVHKIKNIANNLKLAMQVAYPAWNDDIYVWRRILPKSVPKLDDWNISGYLVINFMHNWNGEHLPLISTVTIRLLSFVLHLISTHAF</sequence>
<accession>A0A8T0WSA5</accession>
<evidence type="ECO:0000313" key="1">
    <source>
        <dbReference type="EMBL" id="KAG2646069.1"/>
    </source>
</evidence>
<keyword evidence="2" id="KW-1185">Reference proteome</keyword>
<gene>
    <name evidence="1" type="ORF">PVAP13_2KG484700</name>
</gene>